<dbReference type="EMBL" id="JBHMAG010000018">
    <property type="protein sequence ID" value="MFB9755326.1"/>
    <property type="molecule type" value="Genomic_DNA"/>
</dbReference>
<feature type="domain" description="ABC transmembrane type-1" evidence="8">
    <location>
        <begin position="82"/>
        <end position="297"/>
    </location>
</feature>
<evidence type="ECO:0000256" key="2">
    <source>
        <dbReference type="ARBA" id="ARBA00022448"/>
    </source>
</evidence>
<dbReference type="InterPro" id="IPR050809">
    <property type="entry name" value="UgpAE/MalFG_permease"/>
</dbReference>
<organism evidence="9 10">
    <name type="scientific">Paenibacillus hodogayensis</name>
    <dbReference type="NCBI Taxonomy" id="279208"/>
    <lineage>
        <taxon>Bacteria</taxon>
        <taxon>Bacillati</taxon>
        <taxon>Bacillota</taxon>
        <taxon>Bacilli</taxon>
        <taxon>Bacillales</taxon>
        <taxon>Paenibacillaceae</taxon>
        <taxon>Paenibacillus</taxon>
    </lineage>
</organism>
<dbReference type="InterPro" id="IPR000515">
    <property type="entry name" value="MetI-like"/>
</dbReference>
<feature type="transmembrane region" description="Helical" evidence="7">
    <location>
        <begin position="20"/>
        <end position="40"/>
    </location>
</feature>
<evidence type="ECO:0000259" key="8">
    <source>
        <dbReference type="PROSITE" id="PS50928"/>
    </source>
</evidence>
<evidence type="ECO:0000256" key="3">
    <source>
        <dbReference type="ARBA" id="ARBA00022475"/>
    </source>
</evidence>
<evidence type="ECO:0000256" key="4">
    <source>
        <dbReference type="ARBA" id="ARBA00022692"/>
    </source>
</evidence>
<dbReference type="Gene3D" id="1.10.3720.10">
    <property type="entry name" value="MetI-like"/>
    <property type="match status" value="1"/>
</dbReference>
<gene>
    <name evidence="9" type="ORF">ACFFNY_27440</name>
</gene>
<evidence type="ECO:0000313" key="9">
    <source>
        <dbReference type="EMBL" id="MFB9755326.1"/>
    </source>
</evidence>
<keyword evidence="6 7" id="KW-0472">Membrane</keyword>
<feature type="transmembrane region" description="Helical" evidence="7">
    <location>
        <begin position="223"/>
        <end position="244"/>
    </location>
</feature>
<accession>A0ABV5W441</accession>
<comment type="similarity">
    <text evidence="7">Belongs to the binding-protein-dependent transport system permease family.</text>
</comment>
<dbReference type="PANTHER" id="PTHR43227">
    <property type="entry name" value="BLL4140 PROTEIN"/>
    <property type="match status" value="1"/>
</dbReference>
<proteinExistence type="inferred from homology"/>
<feature type="transmembrane region" description="Helical" evidence="7">
    <location>
        <begin position="119"/>
        <end position="142"/>
    </location>
</feature>
<dbReference type="RefSeq" id="WP_379120376.1">
    <property type="nucleotide sequence ID" value="NZ_BAAAYO010000006.1"/>
</dbReference>
<name>A0ABV5W441_9BACL</name>
<evidence type="ECO:0000256" key="6">
    <source>
        <dbReference type="ARBA" id="ARBA00023136"/>
    </source>
</evidence>
<dbReference type="CDD" id="cd06261">
    <property type="entry name" value="TM_PBP2"/>
    <property type="match status" value="1"/>
</dbReference>
<evidence type="ECO:0000313" key="10">
    <source>
        <dbReference type="Proteomes" id="UP001589619"/>
    </source>
</evidence>
<evidence type="ECO:0000256" key="7">
    <source>
        <dbReference type="RuleBase" id="RU363032"/>
    </source>
</evidence>
<comment type="subcellular location">
    <subcellularLocation>
        <location evidence="1 7">Cell membrane</location>
        <topology evidence="1 7">Multi-pass membrane protein</topology>
    </subcellularLocation>
</comment>
<feature type="transmembrane region" description="Helical" evidence="7">
    <location>
        <begin position="183"/>
        <end position="202"/>
    </location>
</feature>
<sequence length="310" mass="34826">MSERLQSGPVPRNSRKRKLLWSLHLMMIPGILLVLVYDYAPMLGLVMAFQNFKPAFGFFRSEWVGLDNFRYMMELPNIYQVVWNTLFIATMKVVAGLAVPVLIALLLNEIRVGAVKRGVQTLIYLPHFLSWIILGGILIDILSPSKGIVNQMLQGLGFEPVFFLGEQKLFPYVLVTTDLWKEFGFSTIVYLAALTGINPSLYEAAVIDGASRLRQAWHISLPGMAPIVILLATLSLGQILNAGFDQIFNLYSPPVYKTGDIIDTLVYRMGLQQAQYSLSTAVGVFKSVVSFALISTSYYLAYRFANYRIF</sequence>
<dbReference type="PROSITE" id="PS50928">
    <property type="entry name" value="ABC_TM1"/>
    <property type="match status" value="1"/>
</dbReference>
<dbReference type="Pfam" id="PF00528">
    <property type="entry name" value="BPD_transp_1"/>
    <property type="match status" value="1"/>
</dbReference>
<dbReference type="InterPro" id="IPR035906">
    <property type="entry name" value="MetI-like_sf"/>
</dbReference>
<keyword evidence="10" id="KW-1185">Reference proteome</keyword>
<comment type="caution">
    <text evidence="9">The sequence shown here is derived from an EMBL/GenBank/DDBJ whole genome shotgun (WGS) entry which is preliminary data.</text>
</comment>
<dbReference type="Proteomes" id="UP001589619">
    <property type="component" value="Unassembled WGS sequence"/>
</dbReference>
<dbReference type="PANTHER" id="PTHR43227:SF11">
    <property type="entry name" value="BLL4140 PROTEIN"/>
    <property type="match status" value="1"/>
</dbReference>
<evidence type="ECO:0000256" key="5">
    <source>
        <dbReference type="ARBA" id="ARBA00022989"/>
    </source>
</evidence>
<keyword evidence="2 7" id="KW-0813">Transport</keyword>
<keyword evidence="5 7" id="KW-1133">Transmembrane helix</keyword>
<keyword evidence="3" id="KW-1003">Cell membrane</keyword>
<protein>
    <submittedName>
        <fullName evidence="9">ABC transporter permease</fullName>
    </submittedName>
</protein>
<reference evidence="9 10" key="1">
    <citation type="submission" date="2024-09" db="EMBL/GenBank/DDBJ databases">
        <authorList>
            <person name="Sun Q."/>
            <person name="Mori K."/>
        </authorList>
    </citation>
    <scope>NUCLEOTIDE SEQUENCE [LARGE SCALE GENOMIC DNA]</scope>
    <source>
        <strain evidence="9 10">JCM 12520</strain>
    </source>
</reference>
<feature type="transmembrane region" description="Helical" evidence="7">
    <location>
        <begin position="81"/>
        <end position="107"/>
    </location>
</feature>
<keyword evidence="4 7" id="KW-0812">Transmembrane</keyword>
<feature type="transmembrane region" description="Helical" evidence="7">
    <location>
        <begin position="276"/>
        <end position="301"/>
    </location>
</feature>
<dbReference type="SUPFAM" id="SSF161098">
    <property type="entry name" value="MetI-like"/>
    <property type="match status" value="1"/>
</dbReference>
<evidence type="ECO:0000256" key="1">
    <source>
        <dbReference type="ARBA" id="ARBA00004651"/>
    </source>
</evidence>